<name>A0A073KJZ6_9BACI</name>
<dbReference type="AlphaFoldDB" id="A0A073KJZ6"/>
<dbReference type="OrthoDB" id="2957368at2"/>
<protein>
    <submittedName>
        <fullName evidence="1">Aspartate phosphatase</fullName>
    </submittedName>
</protein>
<dbReference type="eggNOG" id="COG0457">
    <property type="taxonomic scope" value="Bacteria"/>
</dbReference>
<keyword evidence="2" id="KW-1185">Reference proteome</keyword>
<dbReference type="InterPro" id="IPR019734">
    <property type="entry name" value="TPR_rpt"/>
</dbReference>
<dbReference type="Gene3D" id="1.25.40.10">
    <property type="entry name" value="Tetratricopeptide repeat domain"/>
    <property type="match status" value="1"/>
</dbReference>
<dbReference type="Pfam" id="PF18801">
    <property type="entry name" value="RapH_N"/>
    <property type="match status" value="1"/>
</dbReference>
<gene>
    <name evidence="1" type="ORF">BAGA_16925</name>
</gene>
<proteinExistence type="predicted"/>
<dbReference type="InterPro" id="IPR011990">
    <property type="entry name" value="TPR-like_helical_dom_sf"/>
</dbReference>
<dbReference type="SMART" id="SM00028">
    <property type="entry name" value="TPR"/>
    <property type="match status" value="6"/>
</dbReference>
<evidence type="ECO:0000313" key="2">
    <source>
        <dbReference type="Proteomes" id="UP000027778"/>
    </source>
</evidence>
<reference evidence="1 2" key="1">
    <citation type="submission" date="2014-06" db="EMBL/GenBank/DDBJ databases">
        <title>Draft genome sequence of Bacillus gaemokensis JCM 15801 (MCCC 1A00707).</title>
        <authorList>
            <person name="Lai Q."/>
            <person name="Liu Y."/>
            <person name="Shao Z."/>
        </authorList>
    </citation>
    <scope>NUCLEOTIDE SEQUENCE [LARGE SCALE GENOMIC DNA]</scope>
    <source>
        <strain evidence="1 2">JCM 15801</strain>
    </source>
</reference>
<evidence type="ECO:0000313" key="1">
    <source>
        <dbReference type="EMBL" id="KEK22653.1"/>
    </source>
</evidence>
<comment type="caution">
    <text evidence="1">The sequence shown here is derived from an EMBL/GenBank/DDBJ whole genome shotgun (WGS) entry which is preliminary data.</text>
</comment>
<dbReference type="Proteomes" id="UP000027778">
    <property type="component" value="Unassembled WGS sequence"/>
</dbReference>
<sequence>MGATTVTLSEITGLLNKWHDSIRSQNLDISQELYNEVKIKIENIQENQNILLYYSLLEFRFNMLNKDYENSNTLLKKIETFNKPSEELLNYYYYFFKAIHATETGQYNDADSYFNQAKGLLDNIPDEIEKAEFYYKSAAFYYQVRRPLIAVKYANRAKKYFETKSGYEINVASCSNILGLTCTSLKQYETAEEYFHDAINIVTKQRNTILGLKVRHNLGFLYAEQNHSEAAIRNLSNAIDTPEKSFKAIFLLARENYKLGNTEETSKLINTGLDVCKRISNTEYKHHFLILNALNTSESTEKFENIISEGIQYFEREGLLGFVHDYSKQLALKFYSSNQPDKASLYFYKSHKAEEKLQEKEALK</sequence>
<dbReference type="SUPFAM" id="SSF48452">
    <property type="entry name" value="TPR-like"/>
    <property type="match status" value="1"/>
</dbReference>
<organism evidence="1 2">
    <name type="scientific">Bacillus gaemokensis</name>
    <dbReference type="NCBI Taxonomy" id="574375"/>
    <lineage>
        <taxon>Bacteria</taxon>
        <taxon>Bacillati</taxon>
        <taxon>Bacillota</taxon>
        <taxon>Bacilli</taxon>
        <taxon>Bacillales</taxon>
        <taxon>Bacillaceae</taxon>
        <taxon>Bacillus</taxon>
        <taxon>Bacillus cereus group</taxon>
    </lineage>
</organism>
<dbReference type="EMBL" id="JOTM01000027">
    <property type="protein sequence ID" value="KEK22653.1"/>
    <property type="molecule type" value="Genomic_DNA"/>
</dbReference>
<dbReference type="RefSeq" id="WP_033677045.1">
    <property type="nucleotide sequence ID" value="NZ_JOTM01000027.1"/>
</dbReference>
<accession>A0A073KJZ6</accession>
<dbReference type="STRING" id="574375.AZF08_14495"/>